<name>A0ACC2FVN9_DALPE</name>
<gene>
    <name evidence="1" type="ORF">DPEC_G00244450</name>
</gene>
<sequence length="81" mass="8797">MPHKESKAVGKLGWSASTSIGPSSHSGTPQHQPALSYPGDSQMIASMPWSCGDNTMMEMIEMKRCLCREIMARGASRQKSV</sequence>
<evidence type="ECO:0000313" key="1">
    <source>
        <dbReference type="EMBL" id="KAJ7995426.1"/>
    </source>
</evidence>
<organism evidence="1 2">
    <name type="scientific">Dallia pectoralis</name>
    <name type="common">Alaska blackfish</name>
    <dbReference type="NCBI Taxonomy" id="75939"/>
    <lineage>
        <taxon>Eukaryota</taxon>
        <taxon>Metazoa</taxon>
        <taxon>Chordata</taxon>
        <taxon>Craniata</taxon>
        <taxon>Vertebrata</taxon>
        <taxon>Euteleostomi</taxon>
        <taxon>Actinopterygii</taxon>
        <taxon>Neopterygii</taxon>
        <taxon>Teleostei</taxon>
        <taxon>Protacanthopterygii</taxon>
        <taxon>Esociformes</taxon>
        <taxon>Umbridae</taxon>
        <taxon>Dallia</taxon>
    </lineage>
</organism>
<dbReference type="Proteomes" id="UP001157502">
    <property type="component" value="Chromosome 21"/>
</dbReference>
<accession>A0ACC2FVN9</accession>
<evidence type="ECO:0000313" key="2">
    <source>
        <dbReference type="Proteomes" id="UP001157502"/>
    </source>
</evidence>
<comment type="caution">
    <text evidence="1">The sequence shown here is derived from an EMBL/GenBank/DDBJ whole genome shotgun (WGS) entry which is preliminary data.</text>
</comment>
<dbReference type="EMBL" id="CM055748">
    <property type="protein sequence ID" value="KAJ7995426.1"/>
    <property type="molecule type" value="Genomic_DNA"/>
</dbReference>
<protein>
    <submittedName>
        <fullName evidence="1">Uncharacterized protein</fullName>
    </submittedName>
</protein>
<reference evidence="1" key="1">
    <citation type="submission" date="2021-05" db="EMBL/GenBank/DDBJ databases">
        <authorList>
            <person name="Pan Q."/>
            <person name="Jouanno E."/>
            <person name="Zahm M."/>
            <person name="Klopp C."/>
            <person name="Cabau C."/>
            <person name="Louis A."/>
            <person name="Berthelot C."/>
            <person name="Parey E."/>
            <person name="Roest Crollius H."/>
            <person name="Montfort J."/>
            <person name="Robinson-Rechavi M."/>
            <person name="Bouchez O."/>
            <person name="Lampietro C."/>
            <person name="Lopez Roques C."/>
            <person name="Donnadieu C."/>
            <person name="Postlethwait J."/>
            <person name="Bobe J."/>
            <person name="Dillon D."/>
            <person name="Chandos A."/>
            <person name="von Hippel F."/>
            <person name="Guiguen Y."/>
        </authorList>
    </citation>
    <scope>NUCLEOTIDE SEQUENCE</scope>
    <source>
        <strain evidence="1">YG-Jan2019</strain>
    </source>
</reference>
<keyword evidence="2" id="KW-1185">Reference proteome</keyword>
<proteinExistence type="predicted"/>